<protein>
    <submittedName>
        <fullName evidence="2">Uncharacterized protein</fullName>
    </submittedName>
</protein>
<reference evidence="2" key="1">
    <citation type="journal article" date="2020" name="bioRxiv">
        <title>Comparative genomics of Chlamydomonas.</title>
        <authorList>
            <person name="Craig R.J."/>
            <person name="Hasan A.R."/>
            <person name="Ness R.W."/>
            <person name="Keightley P.D."/>
        </authorList>
    </citation>
    <scope>NUCLEOTIDE SEQUENCE</scope>
    <source>
        <strain evidence="2">CCAP 11/173</strain>
    </source>
</reference>
<feature type="compositionally biased region" description="Polar residues" evidence="1">
    <location>
        <begin position="14"/>
        <end position="27"/>
    </location>
</feature>
<feature type="region of interest" description="Disordered" evidence="1">
    <location>
        <begin position="1"/>
        <end position="59"/>
    </location>
</feature>
<dbReference type="OrthoDB" id="545571at2759"/>
<name>A0A836B900_9CHLO</name>
<comment type="caution">
    <text evidence="2">The sequence shown here is derived from an EMBL/GenBank/DDBJ whole genome shotgun (WGS) entry which is preliminary data.</text>
</comment>
<feature type="compositionally biased region" description="Pro residues" evidence="1">
    <location>
        <begin position="792"/>
        <end position="801"/>
    </location>
</feature>
<keyword evidence="3" id="KW-1185">Reference proteome</keyword>
<feature type="compositionally biased region" description="Basic and acidic residues" evidence="1">
    <location>
        <begin position="90"/>
        <end position="101"/>
    </location>
</feature>
<feature type="compositionally biased region" description="Polar residues" evidence="1">
    <location>
        <begin position="555"/>
        <end position="568"/>
    </location>
</feature>
<feature type="compositionally biased region" description="Basic and acidic residues" evidence="1">
    <location>
        <begin position="807"/>
        <end position="816"/>
    </location>
</feature>
<dbReference type="AlphaFoldDB" id="A0A836B900"/>
<dbReference type="Proteomes" id="UP000613740">
    <property type="component" value="Unassembled WGS sequence"/>
</dbReference>
<feature type="region of interest" description="Disordered" evidence="1">
    <location>
        <begin position="543"/>
        <end position="648"/>
    </location>
</feature>
<proteinExistence type="predicted"/>
<feature type="region of interest" description="Disordered" evidence="1">
    <location>
        <begin position="315"/>
        <end position="338"/>
    </location>
</feature>
<evidence type="ECO:0000313" key="3">
    <source>
        <dbReference type="Proteomes" id="UP000613740"/>
    </source>
</evidence>
<dbReference type="SUPFAM" id="SSF48371">
    <property type="entry name" value="ARM repeat"/>
    <property type="match status" value="1"/>
</dbReference>
<feature type="compositionally biased region" description="Polar residues" evidence="1">
    <location>
        <begin position="315"/>
        <end position="324"/>
    </location>
</feature>
<evidence type="ECO:0000313" key="2">
    <source>
        <dbReference type="EMBL" id="KAG2451326.1"/>
    </source>
</evidence>
<dbReference type="InterPro" id="IPR016024">
    <property type="entry name" value="ARM-type_fold"/>
</dbReference>
<dbReference type="EMBL" id="JAEHOD010000008">
    <property type="protein sequence ID" value="KAG2451326.1"/>
    <property type="molecule type" value="Genomic_DNA"/>
</dbReference>
<dbReference type="Gene3D" id="1.25.10.10">
    <property type="entry name" value="Leucine-rich Repeat Variant"/>
    <property type="match status" value="1"/>
</dbReference>
<feature type="compositionally biased region" description="Low complexity" evidence="1">
    <location>
        <begin position="569"/>
        <end position="578"/>
    </location>
</feature>
<gene>
    <name evidence="2" type="ORF">HYH02_003931</name>
</gene>
<sequence length="1000" mass="99965">MAPSPGSHDGPASGTASHRVSVSSMTSGPHPPTGEAGGSKPGSVHRDGGGGLTQGLPRESVITAVLTATNRISRIVRTQAPPQPQPQPESQREGSPERLESPRVAPAEVTTTEHIEPAAPGSTLGGPYRDDSLDLVVGQVPPFDLEASRVGAGGRGPEQALADYSAAAERWLLTEANLEQYEEFMARGLLMVRNLARCDGRHVIQPQHGWVGLVRDCLAARQPLVRAAAANCVAALATSGSGRDAILKDALIVSRTVQMLKNGLAVGGDNSDTQYAALALANMSLVAGLRQPLLSQGALGAAAEVLRVAGRWFGPQQQAPTQPSMPAGRSGSHCGTGPVSGSAAAVPLAVPAPGDRYARGTDSSGVMGTSPGGGMLGSGGHGNGGANTAAGRKAVQRAAVYITTLLTCIAVDNSGRDQMQMAGIPRLAAELHERCAAAAGAPGGLGADSLLSRRLALLAEATTTAELMEDLLEAGVGGSSGAGWDAIEESYTGINGRMSRSSTQNHGDRAGALSRGVSFVEAGGKVTRAAAALTALQRLVDPETARKDGGGGALNSHQTTQRALSRKQSLAANALDAPLAPPSPSVTFSGATSPPRTSFSDVASVSRRALITPPPPGLAISAGHLGSSATPQPPSPTPPTAGNLGALLRNELGGGSLTRQTRSGSESGVPGGMLGVHFSAAVFNDGQGGAGAGASNGGGVGADDVSSPFRRSHTTHLANPATGGTGPPKSAVRLPHVVGFGSSAPRSNNNTSNGGGAGHTTISHHHGHGQLQPHPPPQSPALMSAGLGPGSPMRPVPPNTLPPSSHSHHDGMHVEDFAGSPPGCSPASMNASPHGAGSGMMLAPSPPCRPRSSAAVSVASARGGGAASMQELSRRMTNTKLNGHEYGSGSSNNSAATAAAALGSCGGGLYSGGGALVPTGTRSGCNSPLPLSRQPSQARLELPFHLVRATTPSSTSSGGKMSRIAAAYGSVGSRAGSITSFGGTGVGTAGGFSRMYTSEL</sequence>
<feature type="region of interest" description="Disordered" evidence="1">
    <location>
        <begin position="76"/>
        <end position="130"/>
    </location>
</feature>
<feature type="region of interest" description="Disordered" evidence="1">
    <location>
        <begin position="693"/>
        <end position="848"/>
    </location>
</feature>
<evidence type="ECO:0000256" key="1">
    <source>
        <dbReference type="SAM" id="MobiDB-lite"/>
    </source>
</evidence>
<accession>A0A836B900</accession>
<dbReference type="InterPro" id="IPR011989">
    <property type="entry name" value="ARM-like"/>
</dbReference>
<feature type="compositionally biased region" description="Polar residues" evidence="1">
    <location>
        <begin position="586"/>
        <end position="603"/>
    </location>
</feature>
<organism evidence="2 3">
    <name type="scientific">Chlamydomonas schloesseri</name>
    <dbReference type="NCBI Taxonomy" id="2026947"/>
    <lineage>
        <taxon>Eukaryota</taxon>
        <taxon>Viridiplantae</taxon>
        <taxon>Chlorophyta</taxon>
        <taxon>core chlorophytes</taxon>
        <taxon>Chlorophyceae</taxon>
        <taxon>CS clade</taxon>
        <taxon>Chlamydomonadales</taxon>
        <taxon>Chlamydomonadaceae</taxon>
        <taxon>Chlamydomonas</taxon>
    </lineage>
</organism>